<name>A0A369J6C2_HYPMA</name>
<evidence type="ECO:0000313" key="3">
    <source>
        <dbReference type="Proteomes" id="UP000076154"/>
    </source>
</evidence>
<proteinExistence type="predicted"/>
<evidence type="ECO:0000256" key="1">
    <source>
        <dbReference type="SAM" id="MobiDB-lite"/>
    </source>
</evidence>
<protein>
    <submittedName>
        <fullName evidence="2">Uncharacterized protein</fullName>
    </submittedName>
</protein>
<dbReference type="Gene3D" id="3.30.40.10">
    <property type="entry name" value="Zinc/RING finger domain, C3HC4 (zinc finger)"/>
    <property type="match status" value="1"/>
</dbReference>
<comment type="caution">
    <text evidence="2">The sequence shown here is derived from an EMBL/GenBank/DDBJ whole genome shotgun (WGS) entry which is preliminary data.</text>
</comment>
<dbReference type="EMBL" id="LUEZ02000132">
    <property type="protein sequence ID" value="RDB16137.1"/>
    <property type="molecule type" value="Genomic_DNA"/>
</dbReference>
<dbReference type="InterPro" id="IPR013083">
    <property type="entry name" value="Znf_RING/FYVE/PHD"/>
</dbReference>
<dbReference type="Proteomes" id="UP000076154">
    <property type="component" value="Unassembled WGS sequence"/>
</dbReference>
<keyword evidence="3" id="KW-1185">Reference proteome</keyword>
<gene>
    <name evidence="2" type="ORF">Hypma_003354</name>
</gene>
<organism evidence="2 3">
    <name type="scientific">Hypsizygus marmoreus</name>
    <name type="common">White beech mushroom</name>
    <name type="synonym">Agaricus marmoreus</name>
    <dbReference type="NCBI Taxonomy" id="39966"/>
    <lineage>
        <taxon>Eukaryota</taxon>
        <taxon>Fungi</taxon>
        <taxon>Dikarya</taxon>
        <taxon>Basidiomycota</taxon>
        <taxon>Agaricomycotina</taxon>
        <taxon>Agaricomycetes</taxon>
        <taxon>Agaricomycetidae</taxon>
        <taxon>Agaricales</taxon>
        <taxon>Tricholomatineae</taxon>
        <taxon>Lyophyllaceae</taxon>
        <taxon>Hypsizygus</taxon>
    </lineage>
</organism>
<evidence type="ECO:0000313" key="2">
    <source>
        <dbReference type="EMBL" id="RDB16137.1"/>
    </source>
</evidence>
<accession>A0A369J6C2</accession>
<sequence length="208" mass="22341">MTPGAVFALPSHSSSSRARESDIEADRATDKALLETLGVIAADFEKAVDKYKKLDGKAKHLQAILEAVQVALQCGICERLHGDGVTFHECGHTAGGTCVRDAFRRILEQRLPAVVGFPISRDELRQIANQILLFGGDPNIFFSYPCPLCLTTIRRVPATATGLNNVLMDLRPTLATLHDGDGGSSGDDGDVNVIGSNFFCGLFLELEA</sequence>
<feature type="region of interest" description="Disordered" evidence="1">
    <location>
        <begin position="1"/>
        <end position="23"/>
    </location>
</feature>
<dbReference type="AlphaFoldDB" id="A0A369J6C2"/>
<reference evidence="2" key="1">
    <citation type="submission" date="2018-04" db="EMBL/GenBank/DDBJ databases">
        <title>Whole genome sequencing of Hypsizygus marmoreus.</title>
        <authorList>
            <person name="Choi I.-G."/>
            <person name="Min B."/>
            <person name="Kim J.-G."/>
            <person name="Kim S."/>
            <person name="Oh Y.-L."/>
            <person name="Kong W.-S."/>
            <person name="Park H."/>
            <person name="Jeong J."/>
            <person name="Song E.-S."/>
        </authorList>
    </citation>
    <scope>NUCLEOTIDE SEQUENCE [LARGE SCALE GENOMIC DNA]</scope>
    <source>
        <strain evidence="2">51987-8</strain>
    </source>
</reference>
<dbReference type="InParanoid" id="A0A369J6C2"/>